<dbReference type="Proteomes" id="UP000055590">
    <property type="component" value="Chromosome"/>
</dbReference>
<comment type="similarity">
    <text evidence="9">Belongs to the thiamine-phosphate synthase family.</text>
</comment>
<name>A0A0K1P8T6_9BACT</name>
<gene>
    <name evidence="9" type="primary">thiE</name>
    <name evidence="11" type="ORF">AKJ08_0304</name>
</gene>
<dbReference type="RefSeq" id="WP_050727393.1">
    <property type="nucleotide sequence ID" value="NZ_CP012332.1"/>
</dbReference>
<dbReference type="GO" id="GO:0009228">
    <property type="term" value="P:thiamine biosynthetic process"/>
    <property type="evidence" value="ECO:0007669"/>
    <property type="project" value="UniProtKB-KW"/>
</dbReference>
<dbReference type="CDD" id="cd00564">
    <property type="entry name" value="TMP_TenI"/>
    <property type="match status" value="1"/>
</dbReference>
<dbReference type="GO" id="GO:0000287">
    <property type="term" value="F:magnesium ion binding"/>
    <property type="evidence" value="ECO:0007669"/>
    <property type="project" value="UniProtKB-UniRule"/>
</dbReference>
<keyword evidence="5 9" id="KW-0784">Thiamine biosynthesis</keyword>
<keyword evidence="3 9" id="KW-0479">Metal-binding</keyword>
<dbReference type="EMBL" id="CP012332">
    <property type="protein sequence ID" value="AKU89917.1"/>
    <property type="molecule type" value="Genomic_DNA"/>
</dbReference>
<accession>A0A0K1P8T6</accession>
<feature type="binding site" evidence="9">
    <location>
        <position position="71"/>
    </location>
    <ligand>
        <name>Mg(2+)</name>
        <dbReference type="ChEBI" id="CHEBI:18420"/>
    </ligand>
</feature>
<protein>
    <recommendedName>
        <fullName evidence="9">Thiamine-phosphate synthase</fullName>
        <shortName evidence="9">TP synthase</shortName>
        <shortName evidence="9">TPS</shortName>
        <ecNumber evidence="9">2.5.1.3</ecNumber>
    </recommendedName>
    <alternativeName>
        <fullName evidence="9">Thiamine-phosphate pyrophosphorylase</fullName>
        <shortName evidence="9">TMP pyrophosphorylase</shortName>
        <shortName evidence="9">TMP-PPase</shortName>
    </alternativeName>
</protein>
<dbReference type="Pfam" id="PF02581">
    <property type="entry name" value="TMP-TENI"/>
    <property type="match status" value="1"/>
</dbReference>
<comment type="catalytic activity">
    <reaction evidence="8 9">
        <text>2-[(2R,5Z)-2-carboxy-4-methylthiazol-5(2H)-ylidene]ethyl phosphate + 4-amino-2-methyl-5-(diphosphooxymethyl)pyrimidine + 2 H(+) = thiamine phosphate + CO2 + diphosphate</text>
        <dbReference type="Rhea" id="RHEA:47844"/>
        <dbReference type="ChEBI" id="CHEBI:15378"/>
        <dbReference type="ChEBI" id="CHEBI:16526"/>
        <dbReference type="ChEBI" id="CHEBI:33019"/>
        <dbReference type="ChEBI" id="CHEBI:37575"/>
        <dbReference type="ChEBI" id="CHEBI:57841"/>
        <dbReference type="ChEBI" id="CHEBI:62899"/>
        <dbReference type="EC" id="2.5.1.3"/>
    </reaction>
</comment>
<dbReference type="HAMAP" id="MF_00097">
    <property type="entry name" value="TMP_synthase"/>
    <property type="match status" value="1"/>
</dbReference>
<comment type="catalytic activity">
    <reaction evidence="6 9">
        <text>4-methyl-5-(2-phosphooxyethyl)-thiazole + 4-amino-2-methyl-5-(diphosphooxymethyl)pyrimidine + H(+) = thiamine phosphate + diphosphate</text>
        <dbReference type="Rhea" id="RHEA:22328"/>
        <dbReference type="ChEBI" id="CHEBI:15378"/>
        <dbReference type="ChEBI" id="CHEBI:33019"/>
        <dbReference type="ChEBI" id="CHEBI:37575"/>
        <dbReference type="ChEBI" id="CHEBI:57841"/>
        <dbReference type="ChEBI" id="CHEBI:58296"/>
        <dbReference type="EC" id="2.5.1.3"/>
    </reaction>
</comment>
<dbReference type="InterPro" id="IPR013785">
    <property type="entry name" value="Aldolase_TIM"/>
</dbReference>
<feature type="domain" description="Thiamine phosphate synthase/TenI" evidence="10">
    <location>
        <begin position="7"/>
        <end position="179"/>
    </location>
</feature>
<comment type="cofactor">
    <cofactor evidence="9">
        <name>Mg(2+)</name>
        <dbReference type="ChEBI" id="CHEBI:18420"/>
    </cofactor>
    <text evidence="9">Binds 1 Mg(2+) ion per subunit.</text>
</comment>
<evidence type="ECO:0000256" key="9">
    <source>
        <dbReference type="HAMAP-Rule" id="MF_00097"/>
    </source>
</evidence>
<feature type="binding site" evidence="9">
    <location>
        <position position="108"/>
    </location>
    <ligand>
        <name>4-amino-2-methyl-5-(diphosphooxymethyl)pyrimidine</name>
        <dbReference type="ChEBI" id="CHEBI:57841"/>
    </ligand>
</feature>
<dbReference type="PATRIC" id="fig|1391653.3.peg.315"/>
<dbReference type="STRING" id="1391653.AKJ08_0304"/>
<evidence type="ECO:0000256" key="1">
    <source>
        <dbReference type="ARBA" id="ARBA00005165"/>
    </source>
</evidence>
<evidence type="ECO:0000256" key="5">
    <source>
        <dbReference type="ARBA" id="ARBA00022977"/>
    </source>
</evidence>
<dbReference type="OrthoDB" id="9810880at2"/>
<feature type="binding site" evidence="9">
    <location>
        <begin position="38"/>
        <end position="42"/>
    </location>
    <ligand>
        <name>4-amino-2-methyl-5-(diphosphooxymethyl)pyrimidine</name>
        <dbReference type="ChEBI" id="CHEBI:57841"/>
    </ligand>
</feature>
<reference evidence="11 12" key="1">
    <citation type="submission" date="2015-08" db="EMBL/GenBank/DDBJ databases">
        <authorList>
            <person name="Babu N.S."/>
            <person name="Beckwith C.J."/>
            <person name="Beseler K.G."/>
            <person name="Brison A."/>
            <person name="Carone J.V."/>
            <person name="Caskin T.P."/>
            <person name="Diamond M."/>
            <person name="Durham M.E."/>
            <person name="Foxe J.M."/>
            <person name="Go M."/>
            <person name="Henderson B.A."/>
            <person name="Jones I.B."/>
            <person name="McGettigan J.A."/>
            <person name="Micheletti S.J."/>
            <person name="Nasrallah M.E."/>
            <person name="Ortiz D."/>
            <person name="Piller C.R."/>
            <person name="Privatt S.R."/>
            <person name="Schneider S.L."/>
            <person name="Sharp S."/>
            <person name="Smith T.C."/>
            <person name="Stanton J.D."/>
            <person name="Ullery H.E."/>
            <person name="Wilson R.J."/>
            <person name="Serrano M.G."/>
            <person name="Buck G."/>
            <person name="Lee V."/>
            <person name="Wang Y."/>
            <person name="Carvalho R."/>
            <person name="Voegtly L."/>
            <person name="Shi R."/>
            <person name="Duckworth R."/>
            <person name="Johnson A."/>
            <person name="Loviza R."/>
            <person name="Walstead R."/>
            <person name="Shah Z."/>
            <person name="Kiflezghi M."/>
            <person name="Wade K."/>
            <person name="Ball S.L."/>
            <person name="Bradley K.W."/>
            <person name="Asai D.J."/>
            <person name="Bowman C.A."/>
            <person name="Russell D.A."/>
            <person name="Pope W.H."/>
            <person name="Jacobs-Sera D."/>
            <person name="Hendrix R.W."/>
            <person name="Hatfull G.F."/>
        </authorList>
    </citation>
    <scope>NUCLEOTIDE SEQUENCE [LARGE SCALE GENOMIC DNA]</scope>
    <source>
        <strain evidence="11 12">DSM 27710</strain>
    </source>
</reference>
<dbReference type="Gene3D" id="3.20.20.70">
    <property type="entry name" value="Aldolase class I"/>
    <property type="match status" value="1"/>
</dbReference>
<comment type="catalytic activity">
    <reaction evidence="7 9">
        <text>2-(2-carboxy-4-methylthiazol-5-yl)ethyl phosphate + 4-amino-2-methyl-5-(diphosphooxymethyl)pyrimidine + 2 H(+) = thiamine phosphate + CO2 + diphosphate</text>
        <dbReference type="Rhea" id="RHEA:47848"/>
        <dbReference type="ChEBI" id="CHEBI:15378"/>
        <dbReference type="ChEBI" id="CHEBI:16526"/>
        <dbReference type="ChEBI" id="CHEBI:33019"/>
        <dbReference type="ChEBI" id="CHEBI:37575"/>
        <dbReference type="ChEBI" id="CHEBI:57841"/>
        <dbReference type="ChEBI" id="CHEBI:62890"/>
        <dbReference type="EC" id="2.5.1.3"/>
    </reaction>
</comment>
<comment type="caution">
    <text evidence="9">Lacks conserved residue(s) required for the propagation of feature annotation.</text>
</comment>
<evidence type="ECO:0000256" key="4">
    <source>
        <dbReference type="ARBA" id="ARBA00022842"/>
    </source>
</evidence>
<dbReference type="GO" id="GO:0004789">
    <property type="term" value="F:thiamine-phosphate diphosphorylase activity"/>
    <property type="evidence" value="ECO:0007669"/>
    <property type="project" value="UniProtKB-UniRule"/>
</dbReference>
<dbReference type="InterPro" id="IPR034291">
    <property type="entry name" value="TMP_synthase"/>
</dbReference>
<keyword evidence="2 9" id="KW-0808">Transferase</keyword>
<organism evidence="11 12">
    <name type="scientific">Vulgatibacter incomptus</name>
    <dbReference type="NCBI Taxonomy" id="1391653"/>
    <lineage>
        <taxon>Bacteria</taxon>
        <taxon>Pseudomonadati</taxon>
        <taxon>Myxococcota</taxon>
        <taxon>Myxococcia</taxon>
        <taxon>Myxococcales</taxon>
        <taxon>Cystobacterineae</taxon>
        <taxon>Vulgatibacteraceae</taxon>
        <taxon>Vulgatibacter</taxon>
    </lineage>
</organism>
<dbReference type="AlphaFoldDB" id="A0A0K1P8T6"/>
<proteinExistence type="inferred from homology"/>
<sequence>MPLGFRLYLITDRRMVPDLPAAVDRALSGIPPGAAAVQLREKDLSASALLELARSVGAICRRRGAPFLVNDRLDVALAAGADGVHLTGSSVVPKDARALLGSRLVGASCHSLEELEASAGADFATYSPIFASPGKGPAIGLEALRDAAVRMPIVALGGIDSANARDAIHAGASAVAAIRSWLADGDPAEATARLYASLA</sequence>
<dbReference type="KEGG" id="vin:AKJ08_0304"/>
<keyword evidence="12" id="KW-1185">Reference proteome</keyword>
<evidence type="ECO:0000313" key="11">
    <source>
        <dbReference type="EMBL" id="AKU89917.1"/>
    </source>
</evidence>
<dbReference type="PANTHER" id="PTHR20857">
    <property type="entry name" value="THIAMINE-PHOSPHATE PYROPHOSPHORYLASE"/>
    <property type="match status" value="1"/>
</dbReference>
<dbReference type="EC" id="2.5.1.3" evidence="9"/>
<dbReference type="InterPro" id="IPR036206">
    <property type="entry name" value="ThiamineP_synth_sf"/>
</dbReference>
<feature type="binding site" evidence="9">
    <location>
        <position position="70"/>
    </location>
    <ligand>
        <name>4-amino-2-methyl-5-(diphosphooxymethyl)pyrimidine</name>
        <dbReference type="ChEBI" id="CHEBI:57841"/>
    </ligand>
</feature>
<evidence type="ECO:0000259" key="10">
    <source>
        <dbReference type="Pfam" id="PF02581"/>
    </source>
</evidence>
<dbReference type="UniPathway" id="UPA00060">
    <property type="reaction ID" value="UER00141"/>
</dbReference>
<comment type="pathway">
    <text evidence="1 9">Cofactor biosynthesis; thiamine diphosphate biosynthesis; thiamine phosphate from 4-amino-2-methyl-5-diphosphomethylpyrimidine and 4-methyl-5-(2-phosphoethyl)-thiazole: step 1/1.</text>
</comment>
<evidence type="ECO:0000313" key="12">
    <source>
        <dbReference type="Proteomes" id="UP000055590"/>
    </source>
</evidence>
<feature type="binding site" evidence="9">
    <location>
        <position position="158"/>
    </location>
    <ligand>
        <name>2-[(2R,5Z)-2-carboxy-4-methylthiazol-5(2H)-ylidene]ethyl phosphate</name>
        <dbReference type="ChEBI" id="CHEBI:62899"/>
    </ligand>
</feature>
<evidence type="ECO:0000256" key="8">
    <source>
        <dbReference type="ARBA" id="ARBA00047883"/>
    </source>
</evidence>
<dbReference type="SUPFAM" id="SSF51391">
    <property type="entry name" value="Thiamin phosphate synthase"/>
    <property type="match status" value="1"/>
</dbReference>
<dbReference type="InterPro" id="IPR022998">
    <property type="entry name" value="ThiamineP_synth_TenI"/>
</dbReference>
<evidence type="ECO:0000256" key="6">
    <source>
        <dbReference type="ARBA" id="ARBA00047334"/>
    </source>
</evidence>
<evidence type="ECO:0000256" key="2">
    <source>
        <dbReference type="ARBA" id="ARBA00022679"/>
    </source>
</evidence>
<dbReference type="PANTHER" id="PTHR20857:SF15">
    <property type="entry name" value="THIAMINE-PHOSPHATE SYNTHASE"/>
    <property type="match status" value="1"/>
</dbReference>
<comment type="function">
    <text evidence="9">Condenses 4-methyl-5-(beta-hydroxyethyl)thiazole monophosphate (THZ-P) and 2-methyl-4-amino-5-hydroxymethyl pyrimidine pyrophosphate (HMP-PP) to form thiamine monophosphate (TMP).</text>
</comment>
<evidence type="ECO:0000256" key="3">
    <source>
        <dbReference type="ARBA" id="ARBA00022723"/>
    </source>
</evidence>
<keyword evidence="4 9" id="KW-0460">Magnesium</keyword>
<dbReference type="GO" id="GO:0005737">
    <property type="term" value="C:cytoplasm"/>
    <property type="evidence" value="ECO:0007669"/>
    <property type="project" value="TreeGrafter"/>
</dbReference>
<evidence type="ECO:0000256" key="7">
    <source>
        <dbReference type="ARBA" id="ARBA00047851"/>
    </source>
</evidence>
<feature type="binding site" evidence="9">
    <location>
        <position position="135"/>
    </location>
    <ligand>
        <name>4-amino-2-methyl-5-(diphosphooxymethyl)pyrimidine</name>
        <dbReference type="ChEBI" id="CHEBI:57841"/>
    </ligand>
</feature>
<dbReference type="GO" id="GO:0009229">
    <property type="term" value="P:thiamine diphosphate biosynthetic process"/>
    <property type="evidence" value="ECO:0007669"/>
    <property type="project" value="UniProtKB-UniRule"/>
</dbReference>